<evidence type="ECO:0000256" key="4">
    <source>
        <dbReference type="ARBA" id="ARBA00022519"/>
    </source>
</evidence>
<organism evidence="14 15">
    <name type="scientific">Sphaerisporangium siamense</name>
    <dbReference type="NCBI Taxonomy" id="795645"/>
    <lineage>
        <taxon>Bacteria</taxon>
        <taxon>Bacillati</taxon>
        <taxon>Actinomycetota</taxon>
        <taxon>Actinomycetes</taxon>
        <taxon>Streptosporangiales</taxon>
        <taxon>Streptosporangiaceae</taxon>
        <taxon>Sphaerisporangium</taxon>
    </lineage>
</organism>
<evidence type="ECO:0000256" key="1">
    <source>
        <dbReference type="ARBA" id="ARBA00004429"/>
    </source>
</evidence>
<dbReference type="GO" id="GO:0005886">
    <property type="term" value="C:plasma membrane"/>
    <property type="evidence" value="ECO:0007669"/>
    <property type="project" value="UniProtKB-SubCell"/>
</dbReference>
<evidence type="ECO:0000256" key="9">
    <source>
        <dbReference type="ARBA" id="ARBA00023136"/>
    </source>
</evidence>
<dbReference type="GO" id="GO:0016887">
    <property type="term" value="F:ATP hydrolysis activity"/>
    <property type="evidence" value="ECO:0007669"/>
    <property type="project" value="InterPro"/>
</dbReference>
<protein>
    <submittedName>
        <fullName evidence="14">ATP-binding cassette subfamily B protein</fullName>
    </submittedName>
</protein>
<dbReference type="SUPFAM" id="SSF52540">
    <property type="entry name" value="P-loop containing nucleoside triphosphate hydrolases"/>
    <property type="match status" value="1"/>
</dbReference>
<feature type="domain" description="ABC transmembrane type-1" evidence="13">
    <location>
        <begin position="25"/>
        <end position="302"/>
    </location>
</feature>
<feature type="transmembrane region" description="Helical" evidence="11">
    <location>
        <begin position="53"/>
        <end position="73"/>
    </location>
</feature>
<dbReference type="InterPro" id="IPR003439">
    <property type="entry name" value="ABC_transporter-like_ATP-bd"/>
</dbReference>
<evidence type="ECO:0000256" key="6">
    <source>
        <dbReference type="ARBA" id="ARBA00022741"/>
    </source>
</evidence>
<dbReference type="RefSeq" id="WP_239123164.1">
    <property type="nucleotide sequence ID" value="NZ_BOOV01000019.1"/>
</dbReference>
<evidence type="ECO:0000313" key="15">
    <source>
        <dbReference type="Proteomes" id="UP000542210"/>
    </source>
</evidence>
<keyword evidence="15" id="KW-1185">Reference proteome</keyword>
<dbReference type="InterPro" id="IPR011527">
    <property type="entry name" value="ABC1_TM_dom"/>
</dbReference>
<dbReference type="SMART" id="SM00382">
    <property type="entry name" value="AAA"/>
    <property type="match status" value="1"/>
</dbReference>
<evidence type="ECO:0000256" key="3">
    <source>
        <dbReference type="ARBA" id="ARBA00022475"/>
    </source>
</evidence>
<dbReference type="InterPro" id="IPR039421">
    <property type="entry name" value="Type_1_exporter"/>
</dbReference>
<dbReference type="SUPFAM" id="SSF90123">
    <property type="entry name" value="ABC transporter transmembrane region"/>
    <property type="match status" value="1"/>
</dbReference>
<dbReference type="PROSITE" id="PS50893">
    <property type="entry name" value="ABC_TRANSPORTER_2"/>
    <property type="match status" value="1"/>
</dbReference>
<evidence type="ECO:0000313" key="14">
    <source>
        <dbReference type="EMBL" id="MBB4704692.1"/>
    </source>
</evidence>
<keyword evidence="4" id="KW-0997">Cell inner membrane</keyword>
<name>A0A7W7GCL3_9ACTN</name>
<dbReference type="GO" id="GO:0034040">
    <property type="term" value="F:ATPase-coupled lipid transmembrane transporter activity"/>
    <property type="evidence" value="ECO:0007669"/>
    <property type="project" value="TreeGrafter"/>
</dbReference>
<proteinExistence type="inferred from homology"/>
<evidence type="ECO:0000256" key="10">
    <source>
        <dbReference type="ARBA" id="ARBA00023455"/>
    </source>
</evidence>
<accession>A0A7W7GCL3</accession>
<dbReference type="FunFam" id="3.40.50.300:FF:000221">
    <property type="entry name" value="Multidrug ABC transporter ATP-binding protein"/>
    <property type="match status" value="1"/>
</dbReference>
<evidence type="ECO:0000256" key="7">
    <source>
        <dbReference type="ARBA" id="ARBA00022840"/>
    </source>
</evidence>
<dbReference type="PROSITE" id="PS00211">
    <property type="entry name" value="ABC_TRANSPORTER_1"/>
    <property type="match status" value="1"/>
</dbReference>
<dbReference type="AlphaFoldDB" id="A0A7W7GCL3"/>
<evidence type="ECO:0000256" key="8">
    <source>
        <dbReference type="ARBA" id="ARBA00022989"/>
    </source>
</evidence>
<feature type="transmembrane region" description="Helical" evidence="11">
    <location>
        <begin position="16"/>
        <end position="41"/>
    </location>
</feature>
<dbReference type="Proteomes" id="UP000542210">
    <property type="component" value="Unassembled WGS sequence"/>
</dbReference>
<feature type="domain" description="ABC transporter" evidence="12">
    <location>
        <begin position="336"/>
        <end position="584"/>
    </location>
</feature>
<evidence type="ECO:0000259" key="12">
    <source>
        <dbReference type="PROSITE" id="PS50893"/>
    </source>
</evidence>
<keyword evidence="7 14" id="KW-0067">ATP-binding</keyword>
<comment type="caution">
    <text evidence="14">The sequence shown here is derived from an EMBL/GenBank/DDBJ whole genome shotgun (WGS) entry which is preliminary data.</text>
</comment>
<dbReference type="InterPro" id="IPR027417">
    <property type="entry name" value="P-loop_NTPase"/>
</dbReference>
<keyword evidence="8 11" id="KW-1133">Transmembrane helix</keyword>
<feature type="transmembrane region" description="Helical" evidence="11">
    <location>
        <begin position="140"/>
        <end position="169"/>
    </location>
</feature>
<comment type="subcellular location">
    <subcellularLocation>
        <location evidence="1">Cell inner membrane</location>
        <topology evidence="1">Multi-pass membrane protein</topology>
    </subcellularLocation>
</comment>
<dbReference type="GO" id="GO:0140359">
    <property type="term" value="F:ABC-type transporter activity"/>
    <property type="evidence" value="ECO:0007669"/>
    <property type="project" value="InterPro"/>
</dbReference>
<keyword evidence="9 11" id="KW-0472">Membrane</keyword>
<feature type="transmembrane region" description="Helical" evidence="11">
    <location>
        <begin position="247"/>
        <end position="267"/>
    </location>
</feature>
<dbReference type="Pfam" id="PF00005">
    <property type="entry name" value="ABC_tran"/>
    <property type="match status" value="1"/>
</dbReference>
<dbReference type="Gene3D" id="1.20.1560.10">
    <property type="entry name" value="ABC transporter type 1, transmembrane domain"/>
    <property type="match status" value="1"/>
</dbReference>
<dbReference type="InterPro" id="IPR017871">
    <property type="entry name" value="ABC_transporter-like_CS"/>
</dbReference>
<dbReference type="PANTHER" id="PTHR24221:SF654">
    <property type="entry name" value="ATP-BINDING CASSETTE SUB-FAMILY B MEMBER 6"/>
    <property type="match status" value="1"/>
</dbReference>
<dbReference type="InterPro" id="IPR003593">
    <property type="entry name" value="AAA+_ATPase"/>
</dbReference>
<dbReference type="InterPro" id="IPR036640">
    <property type="entry name" value="ABC1_TM_sf"/>
</dbReference>
<evidence type="ECO:0000256" key="11">
    <source>
        <dbReference type="SAM" id="Phobius"/>
    </source>
</evidence>
<comment type="similarity">
    <text evidence="10">Belongs to the ABC transporter superfamily. Siderophore-Fe(3+) uptake transporter (SIUT) (TC 3.A.1.21) family.</text>
</comment>
<evidence type="ECO:0000259" key="13">
    <source>
        <dbReference type="PROSITE" id="PS50929"/>
    </source>
</evidence>
<evidence type="ECO:0000256" key="5">
    <source>
        <dbReference type="ARBA" id="ARBA00022692"/>
    </source>
</evidence>
<keyword evidence="2" id="KW-0813">Transport</keyword>
<dbReference type="GO" id="GO:0005524">
    <property type="term" value="F:ATP binding"/>
    <property type="evidence" value="ECO:0007669"/>
    <property type="project" value="UniProtKB-KW"/>
</dbReference>
<keyword evidence="5 11" id="KW-0812">Transmembrane</keyword>
<dbReference type="EMBL" id="JACHND010000001">
    <property type="protein sequence ID" value="MBB4704692.1"/>
    <property type="molecule type" value="Genomic_DNA"/>
</dbReference>
<keyword evidence="6" id="KW-0547">Nucleotide-binding</keyword>
<sequence>MRTALELYWHSARGRFALIVLLTPVAAALPIGSAWFLKAIIDGLTRAGSGPGVLPATAGLVATSLAIATIPHLTRYLRSDADRAAGRLAQERIFTAVERFTGLARFEDPRFLDRMRLAQSATAQTPGQVTQGSLETVGGIIVIAGFLGSVLALSPLMALIVLVAAAPMFAAQIGLSRRHASAMLGLSPFERREMFYRILLTSVEAAKEIRLFGAGPFLRRRMMGERERVDAGHHELDRRELAVQGGLALLSALVTGAGLLVAVRLALTGRISPGDIAMSIAALTGVQGAVTQVTASIATTHQQLLLFGHYVAVTTATSDLPAAEPPVPVPELRRGIELRDVWFRYADDHPWVLRGVDLFIPHGHTMAMVGRNGSGKSTLVKLLCRFYDPTRGAILWDGVDIREFQISELRTRIGALFQDFMQYDMSARENIGLGDPAQDGRRVEYAAESAGVHDVLAALPHGYDTLLTRIFFSEADKNNSETGVMLSGGQWQRVALARALLRGDRDLLLLDEPSSGLDPVAEHEVQARLRHTRAGRTSVLISHRLGAIRDAHRIVTLAEGRIVEVGTHDELIARDGHYAGLFRLQANAYAPGNEQLPAFAEE</sequence>
<keyword evidence="3" id="KW-1003">Cell membrane</keyword>
<dbReference type="PROSITE" id="PS50929">
    <property type="entry name" value="ABC_TM1F"/>
    <property type="match status" value="1"/>
</dbReference>
<dbReference type="PANTHER" id="PTHR24221">
    <property type="entry name" value="ATP-BINDING CASSETTE SUB-FAMILY B"/>
    <property type="match status" value="1"/>
</dbReference>
<evidence type="ECO:0000256" key="2">
    <source>
        <dbReference type="ARBA" id="ARBA00022448"/>
    </source>
</evidence>
<dbReference type="Gene3D" id="3.40.50.300">
    <property type="entry name" value="P-loop containing nucleotide triphosphate hydrolases"/>
    <property type="match status" value="1"/>
</dbReference>
<gene>
    <name evidence="14" type="ORF">BJ982_006236</name>
</gene>
<reference evidence="14 15" key="1">
    <citation type="submission" date="2020-08" db="EMBL/GenBank/DDBJ databases">
        <title>Sequencing the genomes of 1000 actinobacteria strains.</title>
        <authorList>
            <person name="Klenk H.-P."/>
        </authorList>
    </citation>
    <scope>NUCLEOTIDE SEQUENCE [LARGE SCALE GENOMIC DNA]</scope>
    <source>
        <strain evidence="14 15">DSM 45784</strain>
    </source>
</reference>